<feature type="region of interest" description="Disordered" evidence="4">
    <location>
        <begin position="244"/>
        <end position="286"/>
    </location>
</feature>
<proteinExistence type="predicted"/>
<dbReference type="PANTHER" id="PTHR30098">
    <property type="entry name" value="LEUCYL/PHENYLALANYL-TRNA--PROTEIN TRANSFERASE"/>
    <property type="match status" value="1"/>
</dbReference>
<evidence type="ECO:0000256" key="1">
    <source>
        <dbReference type="ARBA" id="ARBA00022490"/>
    </source>
</evidence>
<name>U6M1V4_9EIME</name>
<dbReference type="InterPro" id="IPR004616">
    <property type="entry name" value="Leu/Phe-tRNA_Trfase"/>
</dbReference>
<evidence type="ECO:0000256" key="4">
    <source>
        <dbReference type="SAM" id="MobiDB-lite"/>
    </source>
</evidence>
<protein>
    <submittedName>
        <fullName evidence="5">Uncharacterized protein</fullName>
    </submittedName>
</protein>
<feature type="region of interest" description="Disordered" evidence="4">
    <location>
        <begin position="47"/>
        <end position="76"/>
    </location>
</feature>
<dbReference type="SUPFAM" id="SSF55729">
    <property type="entry name" value="Acyl-CoA N-acyltransferases (Nat)"/>
    <property type="match status" value="1"/>
</dbReference>
<dbReference type="Proteomes" id="UP000030750">
    <property type="component" value="Unassembled WGS sequence"/>
</dbReference>
<dbReference type="OrthoDB" id="2122564at2759"/>
<reference evidence="5" key="1">
    <citation type="submission" date="2013-10" db="EMBL/GenBank/DDBJ databases">
        <title>Genomic analysis of the causative agents of coccidiosis in chickens.</title>
        <authorList>
            <person name="Reid A.J."/>
            <person name="Blake D."/>
            <person name="Billington K."/>
            <person name="Browne H."/>
            <person name="Dunn M."/>
            <person name="Hung S."/>
            <person name="Kawahara F."/>
            <person name="Miranda-Saavedra D."/>
            <person name="Mourier T."/>
            <person name="Nagra H."/>
            <person name="Otto T.D."/>
            <person name="Rawlings N."/>
            <person name="Sanchez A."/>
            <person name="Sanders M."/>
            <person name="Subramaniam C."/>
            <person name="Tay Y."/>
            <person name="Dear P."/>
            <person name="Doerig C."/>
            <person name="Gruber A."/>
            <person name="Parkinson J."/>
            <person name="Shirley M."/>
            <person name="Wan K.L."/>
            <person name="Berriman M."/>
            <person name="Tomley F."/>
            <person name="Pain A."/>
        </authorList>
    </citation>
    <scope>NUCLEOTIDE SEQUENCE [LARGE SCALE GENOMIC DNA]</scope>
    <source>
        <strain evidence="5">Houghton</strain>
    </source>
</reference>
<gene>
    <name evidence="5" type="ORF">EBH_0072160</name>
</gene>
<dbReference type="Gene3D" id="3.40.630.70">
    <property type="entry name" value="Leucyl/phenylalanyl-tRNA-protein transferase, C-terminal domain"/>
    <property type="match status" value="1"/>
</dbReference>
<keyword evidence="2" id="KW-0808">Transferase</keyword>
<accession>U6M1V4</accession>
<keyword evidence="3" id="KW-0012">Acyltransferase</keyword>
<dbReference type="AlphaFoldDB" id="U6M1V4"/>
<dbReference type="EMBL" id="HG713542">
    <property type="protein sequence ID" value="CDJ54035.1"/>
    <property type="molecule type" value="Genomic_DNA"/>
</dbReference>
<dbReference type="InterPro" id="IPR042203">
    <property type="entry name" value="Leu/Phe-tRNA_Trfase_C"/>
</dbReference>
<feature type="compositionally biased region" description="Basic and acidic residues" evidence="4">
    <location>
        <begin position="254"/>
        <end position="282"/>
    </location>
</feature>
<dbReference type="VEuPathDB" id="ToxoDB:EBH_0072160"/>
<evidence type="ECO:0000313" key="6">
    <source>
        <dbReference type="Proteomes" id="UP000030750"/>
    </source>
</evidence>
<organism evidence="5 6">
    <name type="scientific">Eimeria brunetti</name>
    <dbReference type="NCBI Taxonomy" id="51314"/>
    <lineage>
        <taxon>Eukaryota</taxon>
        <taxon>Sar</taxon>
        <taxon>Alveolata</taxon>
        <taxon>Apicomplexa</taxon>
        <taxon>Conoidasida</taxon>
        <taxon>Coccidia</taxon>
        <taxon>Eucoccidiorida</taxon>
        <taxon>Eimeriorina</taxon>
        <taxon>Eimeriidae</taxon>
        <taxon>Eimeria</taxon>
    </lineage>
</organism>
<reference evidence="5" key="2">
    <citation type="submission" date="2013-10" db="EMBL/GenBank/DDBJ databases">
        <authorList>
            <person name="Aslett M."/>
        </authorList>
    </citation>
    <scope>NUCLEOTIDE SEQUENCE [LARGE SCALE GENOMIC DNA]</scope>
    <source>
        <strain evidence="5">Houghton</strain>
    </source>
</reference>
<dbReference type="GO" id="GO:0030163">
    <property type="term" value="P:protein catabolic process"/>
    <property type="evidence" value="ECO:0007669"/>
    <property type="project" value="InterPro"/>
</dbReference>
<dbReference type="GO" id="GO:0005737">
    <property type="term" value="C:cytoplasm"/>
    <property type="evidence" value="ECO:0007669"/>
    <property type="project" value="TreeGrafter"/>
</dbReference>
<keyword evidence="1" id="KW-0963">Cytoplasm</keyword>
<dbReference type="Pfam" id="PF03588">
    <property type="entry name" value="Leu_Phe_trans"/>
    <property type="match status" value="1"/>
</dbReference>
<keyword evidence="6" id="KW-1185">Reference proteome</keyword>
<dbReference type="InterPro" id="IPR016181">
    <property type="entry name" value="Acyl_CoA_acyltransferase"/>
</dbReference>
<evidence type="ECO:0000256" key="3">
    <source>
        <dbReference type="ARBA" id="ARBA00023315"/>
    </source>
</evidence>
<dbReference type="PANTHER" id="PTHR30098:SF2">
    <property type="entry name" value="LEUCYL_PHENYLALANYL-TRNA--PROTEIN TRANSFERASE"/>
    <property type="match status" value="1"/>
</dbReference>
<evidence type="ECO:0000256" key="2">
    <source>
        <dbReference type="ARBA" id="ARBA00022679"/>
    </source>
</evidence>
<evidence type="ECO:0000313" key="5">
    <source>
        <dbReference type="EMBL" id="CDJ54035.1"/>
    </source>
</evidence>
<sequence length="311" mass="33538">MCLPLKTDKGVMLASKNLRRKARHYVVSVDRAFDEIHSSEIVVAAVKREDSPEGSSTQAHDPGHPEGKQAGSRSPCPENVQLHSFEVWVPLSEIKSVKLLPLKASLAEETGTSTETAHEGDAATTALPEAFAALAASSCIGEPSTQYKNFCLVAGEVGVSVGSVYTSLTAFTDADSAGTTQLTASRLLLRKAGYELLDLGMNIPYKASLGAKPLPREVFLKLFRQLRDRKAEPLDATMQHCYESAQAAAQPPREAPEQPKGKWVRRGDEASRPSKEVVKKPSESAADTVNTLSLPAGFVRSVDLFRLLDVP</sequence>
<dbReference type="GO" id="GO:0008914">
    <property type="term" value="F:leucyl-tRNA--protein transferase activity"/>
    <property type="evidence" value="ECO:0007669"/>
    <property type="project" value="InterPro"/>
</dbReference>